<evidence type="ECO:0000313" key="2">
    <source>
        <dbReference type="Proteomes" id="UP000594638"/>
    </source>
</evidence>
<protein>
    <submittedName>
        <fullName evidence="1">Uncharacterized protein</fullName>
    </submittedName>
</protein>
<dbReference type="Gramene" id="OE9A099741T1">
    <property type="protein sequence ID" value="OE9A099741C1"/>
    <property type="gene ID" value="OE9A099741"/>
</dbReference>
<accession>A0A8S0SI26</accession>
<dbReference type="OrthoDB" id="1747351at2759"/>
<evidence type="ECO:0000313" key="1">
    <source>
        <dbReference type="EMBL" id="CAA2991980.1"/>
    </source>
</evidence>
<organism evidence="1 2">
    <name type="scientific">Olea europaea subsp. europaea</name>
    <dbReference type="NCBI Taxonomy" id="158383"/>
    <lineage>
        <taxon>Eukaryota</taxon>
        <taxon>Viridiplantae</taxon>
        <taxon>Streptophyta</taxon>
        <taxon>Embryophyta</taxon>
        <taxon>Tracheophyta</taxon>
        <taxon>Spermatophyta</taxon>
        <taxon>Magnoliopsida</taxon>
        <taxon>eudicotyledons</taxon>
        <taxon>Gunneridae</taxon>
        <taxon>Pentapetalae</taxon>
        <taxon>asterids</taxon>
        <taxon>lamiids</taxon>
        <taxon>Lamiales</taxon>
        <taxon>Oleaceae</taxon>
        <taxon>Oleeae</taxon>
        <taxon>Olea</taxon>
    </lineage>
</organism>
<keyword evidence="2" id="KW-1185">Reference proteome</keyword>
<dbReference type="EMBL" id="CACTIH010005430">
    <property type="protein sequence ID" value="CAA2991980.1"/>
    <property type="molecule type" value="Genomic_DNA"/>
</dbReference>
<reference evidence="1 2" key="1">
    <citation type="submission" date="2019-12" db="EMBL/GenBank/DDBJ databases">
        <authorList>
            <person name="Alioto T."/>
            <person name="Alioto T."/>
            <person name="Gomez Garrido J."/>
        </authorList>
    </citation>
    <scope>NUCLEOTIDE SEQUENCE [LARGE SCALE GENOMIC DNA]</scope>
</reference>
<dbReference type="AlphaFoldDB" id="A0A8S0SI26"/>
<sequence length="64" mass="7163">MKKAEMVEATAGPAAALQVEDSRFKLKKGSVFPAKRRSVKKMIFDDIVHSIFSCFGSFLKSHYP</sequence>
<proteinExistence type="predicted"/>
<comment type="caution">
    <text evidence="1">The sequence shown here is derived from an EMBL/GenBank/DDBJ whole genome shotgun (WGS) entry which is preliminary data.</text>
</comment>
<name>A0A8S0SI26_OLEEU</name>
<dbReference type="Proteomes" id="UP000594638">
    <property type="component" value="Unassembled WGS sequence"/>
</dbReference>
<gene>
    <name evidence="1" type="ORF">OLEA9_A099741</name>
</gene>